<accession>A0ABM9A5I6</accession>
<keyword evidence="6 13" id="KW-0812">Transmembrane</keyword>
<feature type="transmembrane region" description="Helical" evidence="13">
    <location>
        <begin position="190"/>
        <end position="210"/>
    </location>
</feature>
<dbReference type="PANTHER" id="PTHR30587:SF0">
    <property type="entry name" value="FLAGELLAR BIOSYNTHETIC PROTEIN FLIP"/>
    <property type="match status" value="1"/>
</dbReference>
<dbReference type="NCBIfam" id="NF009438">
    <property type="entry name" value="PRK12797.1"/>
    <property type="match status" value="1"/>
</dbReference>
<dbReference type="NCBIfam" id="TIGR01103">
    <property type="entry name" value="fliP"/>
    <property type="match status" value="1"/>
</dbReference>
<evidence type="ECO:0000313" key="16">
    <source>
        <dbReference type="Proteomes" id="UP000838748"/>
    </source>
</evidence>
<dbReference type="InterPro" id="IPR005838">
    <property type="entry name" value="T3SS_IM_P"/>
</dbReference>
<evidence type="ECO:0000256" key="8">
    <source>
        <dbReference type="ARBA" id="ARBA00022927"/>
    </source>
</evidence>
<evidence type="ECO:0000256" key="13">
    <source>
        <dbReference type="RuleBase" id="RU362069"/>
    </source>
</evidence>
<keyword evidence="4 13" id="KW-0813">Transport</keyword>
<keyword evidence="15" id="KW-0969">Cilium</keyword>
<organism evidence="15 16">
    <name type="scientific">Vibrio marisflavi CECT 7928</name>
    <dbReference type="NCBI Taxonomy" id="634439"/>
    <lineage>
        <taxon>Bacteria</taxon>
        <taxon>Pseudomonadati</taxon>
        <taxon>Pseudomonadota</taxon>
        <taxon>Gammaproteobacteria</taxon>
        <taxon>Vibrionales</taxon>
        <taxon>Vibrionaceae</taxon>
        <taxon>Vibrio</taxon>
    </lineage>
</organism>
<keyword evidence="8 13" id="KW-0653">Protein transport</keyword>
<keyword evidence="14" id="KW-0732">Signal</keyword>
<evidence type="ECO:0000256" key="2">
    <source>
        <dbReference type="ARBA" id="ARBA00006257"/>
    </source>
</evidence>
<feature type="transmembrane region" description="Helical" evidence="13">
    <location>
        <begin position="217"/>
        <end position="237"/>
    </location>
</feature>
<evidence type="ECO:0000256" key="9">
    <source>
        <dbReference type="ARBA" id="ARBA00022989"/>
    </source>
</evidence>
<keyword evidence="16" id="KW-1185">Reference proteome</keyword>
<dbReference type="EMBL" id="CAKLDM010000002">
    <property type="protein sequence ID" value="CAH0540099.1"/>
    <property type="molecule type" value="Genomic_DNA"/>
</dbReference>
<evidence type="ECO:0000256" key="12">
    <source>
        <dbReference type="ARBA" id="ARBA00023225"/>
    </source>
</evidence>
<gene>
    <name evidence="15" type="primary">fliP_1</name>
    <name evidence="13" type="synonym">fliP</name>
    <name evidence="15" type="ORF">VMF7928_02615</name>
</gene>
<comment type="similarity">
    <text evidence="2 13">Belongs to the FliP/MopC/SpaP family.</text>
</comment>
<feature type="transmembrane region" description="Helical" evidence="13">
    <location>
        <begin position="91"/>
        <end position="110"/>
    </location>
</feature>
<proteinExistence type="inferred from homology"/>
<keyword evidence="9 13" id="KW-1133">Transmembrane helix</keyword>
<dbReference type="PRINTS" id="PR00951">
    <property type="entry name" value="FLGBIOSNFLIP"/>
</dbReference>
<name>A0ABM9A5I6_9VIBR</name>
<keyword evidence="7 13" id="KW-1005">Bacterial flagellum biogenesis</keyword>
<evidence type="ECO:0000256" key="7">
    <source>
        <dbReference type="ARBA" id="ARBA00022795"/>
    </source>
</evidence>
<keyword evidence="11" id="KW-0975">Bacterial flagellum</keyword>
<dbReference type="PROSITE" id="PS01060">
    <property type="entry name" value="FLIP_1"/>
    <property type="match status" value="1"/>
</dbReference>
<comment type="caution">
    <text evidence="15">The sequence shown here is derived from an EMBL/GenBank/DDBJ whole genome shotgun (WGS) entry which is preliminary data.</text>
</comment>
<dbReference type="PROSITE" id="PS01061">
    <property type="entry name" value="FLIP_2"/>
    <property type="match status" value="1"/>
</dbReference>
<keyword evidence="12 13" id="KW-1006">Bacterial flagellum protein export</keyword>
<keyword evidence="15" id="KW-0282">Flagellum</keyword>
<comment type="subcellular location">
    <subcellularLocation>
        <location evidence="13">Cell membrane</location>
        <topology evidence="13">Multi-pass membrane protein</topology>
    </subcellularLocation>
    <subcellularLocation>
        <location evidence="13">Bacterial flagellum basal body</location>
    </subcellularLocation>
</comment>
<evidence type="ECO:0000256" key="10">
    <source>
        <dbReference type="ARBA" id="ARBA00023136"/>
    </source>
</evidence>
<evidence type="ECO:0000256" key="4">
    <source>
        <dbReference type="ARBA" id="ARBA00022448"/>
    </source>
</evidence>
<dbReference type="InterPro" id="IPR005837">
    <property type="entry name" value="FliP"/>
</dbReference>
<dbReference type="Pfam" id="PF00813">
    <property type="entry name" value="FliP"/>
    <property type="match status" value="1"/>
</dbReference>
<keyword evidence="15" id="KW-0966">Cell projection</keyword>
<evidence type="ECO:0000256" key="11">
    <source>
        <dbReference type="ARBA" id="ARBA00023143"/>
    </source>
</evidence>
<evidence type="ECO:0000256" key="1">
    <source>
        <dbReference type="ARBA" id="ARBA00003663"/>
    </source>
</evidence>
<feature type="chain" id="PRO_5046653041" description="Flagellar biosynthetic protein FliP" evidence="14">
    <location>
        <begin position="19"/>
        <end position="250"/>
    </location>
</feature>
<keyword evidence="10 13" id="KW-0472">Membrane</keyword>
<evidence type="ECO:0000256" key="3">
    <source>
        <dbReference type="ARBA" id="ARBA00021714"/>
    </source>
</evidence>
<dbReference type="PANTHER" id="PTHR30587">
    <property type="entry name" value="FLAGELLAR BIOSYNTHETIC PROTEIN FLIP"/>
    <property type="match status" value="1"/>
</dbReference>
<sequence length="250" mass="27659">MKRYFLLTLVLLSLPAFADSVSNIVPAGLPLLSVTHTPTGDQYSVKMQILLLMTALSFLPAALLLLTSFTRIVIVLGILRQALGLQQSPPNKVLIGIALSLTLVVMHPVLNKIIKNAYQPYQENKISLVQAAQNAELPLRHFMLAQTRKTDLALMLNLAKMNEHTPLAKIPFTLVIPAYVLSELKTAFEIGFYIYIPFMIIDLVVSSVLMSMGMMMLSPLVISLPFKLLLFVVVNGWDLTFSSLAHSFGH</sequence>
<evidence type="ECO:0000256" key="5">
    <source>
        <dbReference type="ARBA" id="ARBA00022475"/>
    </source>
</evidence>
<dbReference type="PRINTS" id="PR01302">
    <property type="entry name" value="TYPE3IMPPROT"/>
</dbReference>
<evidence type="ECO:0000256" key="14">
    <source>
        <dbReference type="SAM" id="SignalP"/>
    </source>
</evidence>
<dbReference type="Proteomes" id="UP000838748">
    <property type="component" value="Unassembled WGS sequence"/>
</dbReference>
<dbReference type="RefSeq" id="WP_237362127.1">
    <property type="nucleotide sequence ID" value="NZ_CAKLDM010000002.1"/>
</dbReference>
<reference evidence="15" key="1">
    <citation type="submission" date="2021-11" db="EMBL/GenBank/DDBJ databases">
        <authorList>
            <person name="Rodrigo-Torres L."/>
            <person name="Arahal R. D."/>
            <person name="Lucena T."/>
        </authorList>
    </citation>
    <scope>NUCLEOTIDE SEQUENCE</scope>
    <source>
        <strain evidence="15">CECT 7928</strain>
    </source>
</reference>
<keyword evidence="5 13" id="KW-1003">Cell membrane</keyword>
<comment type="function">
    <text evidence="1 13">Plays a role in the flagellum-specific transport system.</text>
</comment>
<protein>
    <recommendedName>
        <fullName evidence="3 13">Flagellar biosynthetic protein FliP</fullName>
    </recommendedName>
</protein>
<feature type="transmembrane region" description="Helical" evidence="13">
    <location>
        <begin position="49"/>
        <end position="79"/>
    </location>
</feature>
<evidence type="ECO:0000256" key="6">
    <source>
        <dbReference type="ARBA" id="ARBA00022692"/>
    </source>
</evidence>
<evidence type="ECO:0000313" key="15">
    <source>
        <dbReference type="EMBL" id="CAH0540099.1"/>
    </source>
</evidence>
<feature type="signal peptide" evidence="14">
    <location>
        <begin position="1"/>
        <end position="18"/>
    </location>
</feature>